<dbReference type="Gene3D" id="3.90.550.10">
    <property type="entry name" value="Spore Coat Polysaccharide Biosynthesis Protein SpsA, Chain A"/>
    <property type="match status" value="1"/>
</dbReference>
<accession>A0A069QH18</accession>
<evidence type="ECO:0000313" key="2">
    <source>
        <dbReference type="EMBL" id="KDR51987.1"/>
    </source>
</evidence>
<name>A0A069QH18_HOYLO</name>
<dbReference type="PANTHER" id="PTHR43685:SF3">
    <property type="entry name" value="SLR2126 PROTEIN"/>
    <property type="match status" value="1"/>
</dbReference>
<reference evidence="2 3" key="1">
    <citation type="submission" date="2013-08" db="EMBL/GenBank/DDBJ databases">
        <authorList>
            <person name="Weinstock G."/>
            <person name="Sodergren E."/>
            <person name="Wylie T."/>
            <person name="Fulton L."/>
            <person name="Fulton R."/>
            <person name="Fronick C."/>
            <person name="O'Laughlin M."/>
            <person name="Godfrey J."/>
            <person name="Miner T."/>
            <person name="Herter B."/>
            <person name="Appelbaum E."/>
            <person name="Cordes M."/>
            <person name="Lek S."/>
            <person name="Wollam A."/>
            <person name="Pepin K.H."/>
            <person name="Palsikar V.B."/>
            <person name="Mitreva M."/>
            <person name="Wilson R.K."/>
        </authorList>
    </citation>
    <scope>NUCLEOTIDE SEQUENCE [LARGE SCALE GENOMIC DNA]</scope>
    <source>
        <strain evidence="2 3">ATCC 15930</strain>
    </source>
</reference>
<dbReference type="eggNOG" id="COG0463">
    <property type="taxonomic scope" value="Bacteria"/>
</dbReference>
<proteinExistence type="predicted"/>
<dbReference type="PANTHER" id="PTHR43685">
    <property type="entry name" value="GLYCOSYLTRANSFERASE"/>
    <property type="match status" value="1"/>
</dbReference>
<dbReference type="GO" id="GO:0016740">
    <property type="term" value="F:transferase activity"/>
    <property type="evidence" value="ECO:0007669"/>
    <property type="project" value="UniProtKB-KW"/>
</dbReference>
<organism evidence="2 3">
    <name type="scientific">Hoylesella loescheii DSM 19665 = JCM 12249 = ATCC 15930</name>
    <dbReference type="NCBI Taxonomy" id="1122985"/>
    <lineage>
        <taxon>Bacteria</taxon>
        <taxon>Pseudomonadati</taxon>
        <taxon>Bacteroidota</taxon>
        <taxon>Bacteroidia</taxon>
        <taxon>Bacteroidales</taxon>
        <taxon>Prevotellaceae</taxon>
        <taxon>Hoylesella</taxon>
    </lineage>
</organism>
<evidence type="ECO:0000259" key="1">
    <source>
        <dbReference type="Pfam" id="PF00535"/>
    </source>
</evidence>
<keyword evidence="2" id="KW-0808">Transferase</keyword>
<sequence>MKTQLSILIPTYNYVCLPLVRELHRQASAIGGLQFEIVVAEDGSDQPETIARNAEIMALSHCKHIVREENVGRAVIRNHLADVASMPWLLFIDSDMRVVSPLFVERYLQTADEWSVVYGGNTTNGGAWNDERLLKVRYEQAAERHFTPQQRAKRPNQNLNTSNILVSKRVMQAVPFDSRFLTYGYEDVFWGMSLAQKGIDVAHIDNPVGFNHYDNNVVFVGKTIEGLHTLYAFRTELAGFSPIVRLERRLRRCRLDGAVFTVLNWMMPLLHRRIIGFKPSLTAFKLFKLCTYLRISQADAASKT</sequence>
<dbReference type="Proteomes" id="UP000027442">
    <property type="component" value="Unassembled WGS sequence"/>
</dbReference>
<dbReference type="InterPro" id="IPR001173">
    <property type="entry name" value="Glyco_trans_2-like"/>
</dbReference>
<gene>
    <name evidence="2" type="ORF">HMPREF1991_01954</name>
</gene>
<feature type="domain" description="Glycosyltransferase 2-like" evidence="1">
    <location>
        <begin position="6"/>
        <end position="168"/>
    </location>
</feature>
<dbReference type="EMBL" id="JNGW01000084">
    <property type="protein sequence ID" value="KDR51987.1"/>
    <property type="molecule type" value="Genomic_DNA"/>
</dbReference>
<dbReference type="InterPro" id="IPR029044">
    <property type="entry name" value="Nucleotide-diphossugar_trans"/>
</dbReference>
<dbReference type="RefSeq" id="WP_018968220.1">
    <property type="nucleotide sequence ID" value="NZ_KB899223.1"/>
</dbReference>
<dbReference type="PATRIC" id="fig|1122985.7.peg.2024"/>
<protein>
    <submittedName>
        <fullName evidence="2">Glycosyltransferase, group 2 family protein</fullName>
    </submittedName>
</protein>
<dbReference type="SUPFAM" id="SSF53448">
    <property type="entry name" value="Nucleotide-diphospho-sugar transferases"/>
    <property type="match status" value="1"/>
</dbReference>
<evidence type="ECO:0000313" key="3">
    <source>
        <dbReference type="Proteomes" id="UP000027442"/>
    </source>
</evidence>
<dbReference type="Pfam" id="PF00535">
    <property type="entry name" value="Glycos_transf_2"/>
    <property type="match status" value="1"/>
</dbReference>
<comment type="caution">
    <text evidence="2">The sequence shown here is derived from an EMBL/GenBank/DDBJ whole genome shotgun (WGS) entry which is preliminary data.</text>
</comment>
<keyword evidence="3" id="KW-1185">Reference proteome</keyword>
<dbReference type="AlphaFoldDB" id="A0A069QH18"/>
<dbReference type="InterPro" id="IPR050834">
    <property type="entry name" value="Glycosyltransf_2"/>
</dbReference>
<dbReference type="HOGENOM" id="CLU_077345_0_0_10"/>